<organism evidence="1 2">
    <name type="scientific">Vibrio cholerae</name>
    <dbReference type="NCBI Taxonomy" id="666"/>
    <lineage>
        <taxon>Bacteria</taxon>
        <taxon>Pseudomonadati</taxon>
        <taxon>Pseudomonadota</taxon>
        <taxon>Gammaproteobacteria</taxon>
        <taxon>Vibrionales</taxon>
        <taxon>Vibrionaceae</taxon>
        <taxon>Vibrio</taxon>
    </lineage>
</organism>
<sequence length="67" mass="7926">MLRGNRIFCFQIKAMQIRQHTNHRFTGFLLQPIKPRLQQANVAAKAVNHKAFYPRLLRLRKQRQGAV</sequence>
<evidence type="ECO:0000313" key="2">
    <source>
        <dbReference type="Proteomes" id="UP000041770"/>
    </source>
</evidence>
<accession>A0A655Y540</accession>
<dbReference type="AlphaFoldDB" id="A0A655Y540"/>
<proteinExistence type="predicted"/>
<dbReference type="Proteomes" id="UP000041770">
    <property type="component" value="Unassembled WGS sequence"/>
</dbReference>
<gene>
    <name evidence="1" type="ORF">ERS013200_01096</name>
</gene>
<protein>
    <submittedName>
        <fullName evidence="1">Uncharacterized protein</fullName>
    </submittedName>
</protein>
<dbReference type="EMBL" id="CWQY01000005">
    <property type="protein sequence ID" value="CSC30577.1"/>
    <property type="molecule type" value="Genomic_DNA"/>
</dbReference>
<name>A0A655Y540_VIBCL</name>
<reference evidence="1 2" key="1">
    <citation type="submission" date="2015-07" db="EMBL/GenBank/DDBJ databases">
        <authorList>
            <consortium name="Pathogen Informatics"/>
        </authorList>
    </citation>
    <scope>NUCLEOTIDE SEQUENCE [LARGE SCALE GENOMIC DNA]</scope>
    <source>
        <strain evidence="1 2">A316</strain>
    </source>
</reference>
<evidence type="ECO:0000313" key="1">
    <source>
        <dbReference type="EMBL" id="CSC30577.1"/>
    </source>
</evidence>